<evidence type="ECO:0000313" key="2">
    <source>
        <dbReference type="EMBL" id="KAG0010640.1"/>
    </source>
</evidence>
<proteinExistence type="predicted"/>
<dbReference type="Proteomes" id="UP000703661">
    <property type="component" value="Unassembled WGS sequence"/>
</dbReference>
<organism evidence="2 3">
    <name type="scientific">Entomortierella chlamydospora</name>
    <dbReference type="NCBI Taxonomy" id="101097"/>
    <lineage>
        <taxon>Eukaryota</taxon>
        <taxon>Fungi</taxon>
        <taxon>Fungi incertae sedis</taxon>
        <taxon>Mucoromycota</taxon>
        <taxon>Mortierellomycotina</taxon>
        <taxon>Mortierellomycetes</taxon>
        <taxon>Mortierellales</taxon>
        <taxon>Mortierellaceae</taxon>
        <taxon>Entomortierella</taxon>
    </lineage>
</organism>
<keyword evidence="3" id="KW-1185">Reference proteome</keyword>
<keyword evidence="1" id="KW-0175">Coiled coil</keyword>
<comment type="caution">
    <text evidence="2">The sequence shown here is derived from an EMBL/GenBank/DDBJ whole genome shotgun (WGS) entry which is preliminary data.</text>
</comment>
<dbReference type="AlphaFoldDB" id="A0A9P6SYE7"/>
<evidence type="ECO:0000313" key="3">
    <source>
        <dbReference type="Proteomes" id="UP000703661"/>
    </source>
</evidence>
<feature type="coiled-coil region" evidence="1">
    <location>
        <begin position="229"/>
        <end position="287"/>
    </location>
</feature>
<reference evidence="2" key="1">
    <citation type="journal article" date="2020" name="Fungal Divers.">
        <title>Resolving the Mortierellaceae phylogeny through synthesis of multi-gene phylogenetics and phylogenomics.</title>
        <authorList>
            <person name="Vandepol N."/>
            <person name="Liber J."/>
            <person name="Desiro A."/>
            <person name="Na H."/>
            <person name="Kennedy M."/>
            <person name="Barry K."/>
            <person name="Grigoriev I.V."/>
            <person name="Miller A.N."/>
            <person name="O'Donnell K."/>
            <person name="Stajich J.E."/>
            <person name="Bonito G."/>
        </authorList>
    </citation>
    <scope>NUCLEOTIDE SEQUENCE</scope>
    <source>
        <strain evidence="2">NRRL 2769</strain>
    </source>
</reference>
<accession>A0A9P6SYE7</accession>
<protein>
    <submittedName>
        <fullName evidence="2">Uncharacterized protein</fullName>
    </submittedName>
</protein>
<evidence type="ECO:0000256" key="1">
    <source>
        <dbReference type="SAM" id="Coils"/>
    </source>
</evidence>
<dbReference type="EMBL" id="JAAAID010001294">
    <property type="protein sequence ID" value="KAG0010640.1"/>
    <property type="molecule type" value="Genomic_DNA"/>
</dbReference>
<sequence length="393" mass="44733">MVGFAKTFVDLGFVPIRICLRQKIDTGVYDQQAYKKTVFASMWEWVTLVLIFNGELTPAPERSLRGRHGHGKVDYSIESLADDGTRHIFGVIEVKQEDFRKSMAQNHVQLESSLTVRKRKRCDDDEGERVAEVDESVPMNAYGIVTDAVNWYFLECRIDQSGKSSSRDPMRPKFKISKLDDIVNYRKSTAQEHPSESDLLKIEILRLNQVIQDSEAARLERETVLEERLKTVQGRLNTCSREKTELQEKHNALVEALLDKDALSAELTALHKEYKDLLEKCLRLEASQGSRRSSLDTSVTQEDLSSSLASLAALELQGRKSSSLALSPATRKKYTPESCTECGFRVYKHGKRPNEEICTCGHLRLFFKKSLAATASAPRPLPTRYRFRDRKII</sequence>
<gene>
    <name evidence="2" type="ORF">BGZ80_001297</name>
</gene>
<name>A0A9P6SYE7_9FUNG</name>